<organism evidence="2 3">
    <name type="scientific">Microbacterium sediminicola</name>
    <dbReference type="NCBI Taxonomy" id="415210"/>
    <lineage>
        <taxon>Bacteria</taxon>
        <taxon>Bacillati</taxon>
        <taxon>Actinomycetota</taxon>
        <taxon>Actinomycetes</taxon>
        <taxon>Micrococcales</taxon>
        <taxon>Microbacteriaceae</taxon>
        <taxon>Microbacterium</taxon>
    </lineage>
</organism>
<comment type="caution">
    <text evidence="2">The sequence shown here is derived from an EMBL/GenBank/DDBJ whole genome shotgun (WGS) entry which is preliminary data.</text>
</comment>
<evidence type="ECO:0000313" key="3">
    <source>
        <dbReference type="Proteomes" id="UP001501690"/>
    </source>
</evidence>
<keyword evidence="1" id="KW-0732">Signal</keyword>
<evidence type="ECO:0008006" key="4">
    <source>
        <dbReference type="Google" id="ProtNLM"/>
    </source>
</evidence>
<reference evidence="3" key="1">
    <citation type="journal article" date="2019" name="Int. J. Syst. Evol. Microbiol.">
        <title>The Global Catalogue of Microorganisms (GCM) 10K type strain sequencing project: providing services to taxonomists for standard genome sequencing and annotation.</title>
        <authorList>
            <consortium name="The Broad Institute Genomics Platform"/>
            <consortium name="The Broad Institute Genome Sequencing Center for Infectious Disease"/>
            <person name="Wu L."/>
            <person name="Ma J."/>
        </authorList>
    </citation>
    <scope>NUCLEOTIDE SEQUENCE [LARGE SCALE GENOMIC DNA]</scope>
    <source>
        <strain evidence="3">JCM 15577</strain>
    </source>
</reference>
<dbReference type="EMBL" id="BAAAPL010000001">
    <property type="protein sequence ID" value="GAA1689098.1"/>
    <property type="molecule type" value="Genomic_DNA"/>
</dbReference>
<accession>A0ABP4TJA9</accession>
<dbReference type="Pfam" id="PF08310">
    <property type="entry name" value="LGFP"/>
    <property type="match status" value="7"/>
</dbReference>
<feature type="chain" id="PRO_5046217126" description="LGFP repeat-containing protein" evidence="1">
    <location>
        <begin position="21"/>
        <end position="701"/>
    </location>
</feature>
<dbReference type="InterPro" id="IPR013207">
    <property type="entry name" value="LGFP"/>
</dbReference>
<keyword evidence="3" id="KW-1185">Reference proteome</keyword>
<name>A0ABP4TJA9_9MICO</name>
<protein>
    <recommendedName>
        <fullName evidence="4">LGFP repeat-containing protein</fullName>
    </recommendedName>
</protein>
<proteinExistence type="predicted"/>
<feature type="signal peptide" evidence="1">
    <location>
        <begin position="1"/>
        <end position="20"/>
    </location>
</feature>
<evidence type="ECO:0000313" key="2">
    <source>
        <dbReference type="EMBL" id="GAA1689098.1"/>
    </source>
</evidence>
<sequence length="701" mass="73993">MLSSVFLALAVLVAPSVATAAETSTSESTTALDLSAASSVVKTADLSQFDAGNIISDTVFFNSGTMTEAQIQTFLESKVSSCASGYTCLKDYYVDTRSISADAMCNAYSGGGRERASRVIYKVSQACGINPQVILVMLQKEQGLVTTSRPSAWNYQAAMGQGCPDTAACDSQYYGLFNQVYGGAWQLKRYANPPGTSNYFTWYAPGHTWNILYNPNSACGRGAVYVENQATANLYYYTPYQPNAAALAAGYGLGDSCSSYGNRNFFNYFTDWFGSTQSTGGVTYITAKHEALGGDSGWLGSATSEVHCGLVDAGCYQDFENGKIHWSPSTGAYATNGGIQAAWGLADWENGYLGYPTSDEHCSLINSGCYQDFEGGKIYWTGPTGAHPVSSPLLAGWGSIGYEKSWLGYPTGEQVCTGDEQLCEQTFQNGVMVWTPGSGARASTADIVDAWQNLGGDSGKLGAISAGAGCGLPDGGCYQEFKGGKIHWSAASGAHATWGGIQTAWARSGWERGPLGYPIAEEECGLASLGCSQQFQNGTMYWSAPTDAHYLMSGMADGYEVIGGPSSNLGYPTLEEGCGLPNGGCYQVFQGGLMHWQPDTGAYATWGGIGTAWAKLGSERGVLGYPVGSEECGLVDDGCSQEFENGVIYWTAATDARAVYGDLLTAYIDAGGPDGSLGYPTANPVCVDGTCTQDFEYGTLP</sequence>
<gene>
    <name evidence="2" type="ORF">GCM10009808_02530</name>
</gene>
<dbReference type="Proteomes" id="UP001501690">
    <property type="component" value="Unassembled WGS sequence"/>
</dbReference>
<evidence type="ECO:0000256" key="1">
    <source>
        <dbReference type="SAM" id="SignalP"/>
    </source>
</evidence>